<accession>A0A0A9ALN8</accession>
<name>A0A0A9ALN8_ARUDO</name>
<protein>
    <submittedName>
        <fullName evidence="2">Uncharacterized protein</fullName>
    </submittedName>
</protein>
<feature type="region of interest" description="Disordered" evidence="1">
    <location>
        <begin position="1"/>
        <end position="36"/>
    </location>
</feature>
<evidence type="ECO:0000256" key="1">
    <source>
        <dbReference type="SAM" id="MobiDB-lite"/>
    </source>
</evidence>
<sequence length="77" mass="8552">MGSAFTIDPSTKLSPNSGMVTGNLKRLEPNKTQGAKHNGKLKLTILVRKEHLSTDFRQISKQFSTNMKPYATGVLKY</sequence>
<evidence type="ECO:0000313" key="2">
    <source>
        <dbReference type="EMBL" id="JAD49865.1"/>
    </source>
</evidence>
<reference evidence="2" key="1">
    <citation type="submission" date="2014-09" db="EMBL/GenBank/DDBJ databases">
        <authorList>
            <person name="Magalhaes I.L.F."/>
            <person name="Oliveira U."/>
            <person name="Santos F.R."/>
            <person name="Vidigal T.H.D.A."/>
            <person name="Brescovit A.D."/>
            <person name="Santos A.J."/>
        </authorList>
    </citation>
    <scope>NUCLEOTIDE SEQUENCE</scope>
    <source>
        <tissue evidence="2">Shoot tissue taken approximately 20 cm above the soil surface</tissue>
    </source>
</reference>
<proteinExistence type="predicted"/>
<dbReference type="EMBL" id="GBRH01248030">
    <property type="protein sequence ID" value="JAD49865.1"/>
    <property type="molecule type" value="Transcribed_RNA"/>
</dbReference>
<dbReference type="AlphaFoldDB" id="A0A0A9ALN8"/>
<feature type="compositionally biased region" description="Polar residues" evidence="1">
    <location>
        <begin position="8"/>
        <end position="20"/>
    </location>
</feature>
<organism evidence="2">
    <name type="scientific">Arundo donax</name>
    <name type="common">Giant reed</name>
    <name type="synonym">Donax arundinaceus</name>
    <dbReference type="NCBI Taxonomy" id="35708"/>
    <lineage>
        <taxon>Eukaryota</taxon>
        <taxon>Viridiplantae</taxon>
        <taxon>Streptophyta</taxon>
        <taxon>Embryophyta</taxon>
        <taxon>Tracheophyta</taxon>
        <taxon>Spermatophyta</taxon>
        <taxon>Magnoliopsida</taxon>
        <taxon>Liliopsida</taxon>
        <taxon>Poales</taxon>
        <taxon>Poaceae</taxon>
        <taxon>PACMAD clade</taxon>
        <taxon>Arundinoideae</taxon>
        <taxon>Arundineae</taxon>
        <taxon>Arundo</taxon>
    </lineage>
</organism>
<reference evidence="2" key="2">
    <citation type="journal article" date="2015" name="Data Brief">
        <title>Shoot transcriptome of the giant reed, Arundo donax.</title>
        <authorList>
            <person name="Barrero R.A."/>
            <person name="Guerrero F.D."/>
            <person name="Moolhuijzen P."/>
            <person name="Goolsby J.A."/>
            <person name="Tidwell J."/>
            <person name="Bellgard S.E."/>
            <person name="Bellgard M.I."/>
        </authorList>
    </citation>
    <scope>NUCLEOTIDE SEQUENCE</scope>
    <source>
        <tissue evidence="2">Shoot tissue taken approximately 20 cm above the soil surface</tissue>
    </source>
</reference>